<dbReference type="PANTHER" id="PTHR43143:SF1">
    <property type="entry name" value="SERINE_THREONINE-PROTEIN PHOSPHATASE CPPED1"/>
    <property type="match status" value="1"/>
</dbReference>
<dbReference type="Proteomes" id="UP000426027">
    <property type="component" value="Chromosome"/>
</dbReference>
<evidence type="ECO:0000259" key="2">
    <source>
        <dbReference type="Pfam" id="PF16370"/>
    </source>
</evidence>
<dbReference type="Pfam" id="PF00149">
    <property type="entry name" value="Metallophos"/>
    <property type="match status" value="1"/>
</dbReference>
<dbReference type="SUPFAM" id="SSF49464">
    <property type="entry name" value="Carboxypeptidase regulatory domain-like"/>
    <property type="match status" value="1"/>
</dbReference>
<dbReference type="InterPro" id="IPR051918">
    <property type="entry name" value="STPP_CPPED1"/>
</dbReference>
<dbReference type="InterPro" id="IPR029052">
    <property type="entry name" value="Metallo-depent_PP-like"/>
</dbReference>
<evidence type="ECO:0000259" key="3">
    <source>
        <dbReference type="Pfam" id="PF16371"/>
    </source>
</evidence>
<feature type="domain" description="Calcineurin-like phosphoesterase C-terminal" evidence="2">
    <location>
        <begin position="322"/>
        <end position="468"/>
    </location>
</feature>
<keyword evidence="5" id="KW-1185">Reference proteome</keyword>
<dbReference type="AlphaFoldDB" id="A0A6I6GB77"/>
<dbReference type="Pfam" id="PF16370">
    <property type="entry name" value="MetallophosC"/>
    <property type="match status" value="1"/>
</dbReference>
<feature type="domain" description="Calcineurin-like phosphoesterase" evidence="1">
    <location>
        <begin position="169"/>
        <end position="311"/>
    </location>
</feature>
<evidence type="ECO:0000259" key="1">
    <source>
        <dbReference type="Pfam" id="PF00149"/>
    </source>
</evidence>
<dbReference type="KEGG" id="fls:GLV81_17510"/>
<dbReference type="InterPro" id="IPR004843">
    <property type="entry name" value="Calcineurin-like_PHP"/>
</dbReference>
<dbReference type="SUPFAM" id="SSF56300">
    <property type="entry name" value="Metallo-dependent phosphatases"/>
    <property type="match status" value="1"/>
</dbReference>
<dbReference type="GO" id="GO:0016787">
    <property type="term" value="F:hydrolase activity"/>
    <property type="evidence" value="ECO:0007669"/>
    <property type="project" value="InterPro"/>
</dbReference>
<gene>
    <name evidence="4" type="ORF">GLV81_17510</name>
</gene>
<dbReference type="InterPro" id="IPR032285">
    <property type="entry name" value="Metallophos_N"/>
</dbReference>
<protein>
    <submittedName>
        <fullName evidence="4">Metallophosphoesterase</fullName>
    </submittedName>
</protein>
<reference evidence="4 5" key="1">
    <citation type="submission" date="2019-11" db="EMBL/GenBank/DDBJ databases">
        <authorList>
            <person name="Im W.T."/>
        </authorList>
    </citation>
    <scope>NUCLEOTIDE SEQUENCE [LARGE SCALE GENOMIC DNA]</scope>
    <source>
        <strain evidence="4 5">SB-02</strain>
    </source>
</reference>
<dbReference type="InterPro" id="IPR008969">
    <property type="entry name" value="CarboxyPept-like_regulatory"/>
</dbReference>
<feature type="domain" description="Calcineurin-like phosphoesterase N-terminal" evidence="3">
    <location>
        <begin position="39"/>
        <end position="113"/>
    </location>
</feature>
<dbReference type="PANTHER" id="PTHR43143">
    <property type="entry name" value="METALLOPHOSPHOESTERASE, CALCINEURIN SUPERFAMILY"/>
    <property type="match status" value="1"/>
</dbReference>
<dbReference type="Gene3D" id="3.60.21.10">
    <property type="match status" value="1"/>
</dbReference>
<evidence type="ECO:0000313" key="4">
    <source>
        <dbReference type="EMBL" id="QGW29674.1"/>
    </source>
</evidence>
<dbReference type="InterPro" id="IPR032288">
    <property type="entry name" value="Metallophos_C"/>
</dbReference>
<name>A0A6I6GB77_9BACT</name>
<dbReference type="Pfam" id="PF16371">
    <property type="entry name" value="MetallophosN"/>
    <property type="match status" value="1"/>
</dbReference>
<proteinExistence type="predicted"/>
<accession>A0A6I6GB77</accession>
<dbReference type="EMBL" id="CP046566">
    <property type="protein sequence ID" value="QGW29674.1"/>
    <property type="molecule type" value="Genomic_DNA"/>
</dbReference>
<organism evidence="4 5">
    <name type="scientific">Phnomibacter ginsenosidimutans</name>
    <dbReference type="NCBI Taxonomy" id="2676868"/>
    <lineage>
        <taxon>Bacteria</taxon>
        <taxon>Pseudomonadati</taxon>
        <taxon>Bacteroidota</taxon>
        <taxon>Chitinophagia</taxon>
        <taxon>Chitinophagales</taxon>
        <taxon>Chitinophagaceae</taxon>
        <taxon>Phnomibacter</taxon>
    </lineage>
</organism>
<evidence type="ECO:0000313" key="5">
    <source>
        <dbReference type="Proteomes" id="UP000426027"/>
    </source>
</evidence>
<sequence>MQRRTFFQQLAWLTGGLLLFRNASGRAGLLTEPVTVNGLLQSNGKPMAGVVVSDGYSVLRTDSEGKFSVSLHPQATTVFVSTPRGYAFTHQKGIARHYRLLQDIKPNEPIVFELQPLQQDDSEHQFIIWADPQVKNDDDVEKMMRESVPDVKKTVAAMGAGTLIHGITVGDIVWDNLPLFDDYDKAVSKMGIPFFQCLGNHDMDYRKGGDDTSDDSFTQAYGPTYYSFNRGDIHYVVMDNVRYLGKDRDYDGFFQQNQLDWLEKDLALVPKDLPVVLCVHIPVHKGTKNKEALYKLLEGRTVHLMSGHMHYNVNAIKDNVYEHNHGAVCGAWWTGDICEDGTPCGYGVYKVKGKDISWHYQATGKPAGYQMKLYTTPYSDDSIQVVANIWNHDPAWKTEYLVDGESKGTLTQFEGYDMDAFKKMMGPDLPKPRGFAEPHQTKHLFSAVVPATAKKVTVIATDRFGRQYTETIRPNA</sequence>
<dbReference type="RefSeq" id="WP_157480103.1">
    <property type="nucleotide sequence ID" value="NZ_CP046566.1"/>
</dbReference>